<dbReference type="InterPro" id="IPR044855">
    <property type="entry name" value="CoA-Trfase_III_dom3_sf"/>
</dbReference>
<dbReference type="PANTHER" id="PTHR48207:SF4">
    <property type="entry name" value="BLL6097 PROTEIN"/>
    <property type="match status" value="1"/>
</dbReference>
<dbReference type="AlphaFoldDB" id="A0A7I9WIZ6"/>
<name>A0A7I9WIZ6_9MYCO</name>
<sequence length="406" mass="44457">MSSATRETPHDGALTGVTVLDLTTVVMGPFATSMLGDFGAEVIKVEALDGDITRRMGPQRNSGMTALTLGLQRNKRSIAMDLKTTEGRDILARLVRDVDIVVCNLRPQSRERLGLTYSELTAIRPDVILCTAQAYAQDSTRRNEPAYDDMVQAASGLTGLAEAVDGTPRYAPYVIADKVSGLYIVIAILTALYHRAATGAGQHVEVPMVDAMIHFNLVEHLSGQTFSPPVGDFGWSRVLVAERAPYRTADGYVCILPYTDANWRDFFALTGLTDLLTDPKFTDVDNRHQNMGYLHAVIGEITPHKSTQQWLDLCRDRNVPASGLLDLAQVTDDPYVTEQGVLQRRTHPTEGDYFSALTPIRLSESPVGLQRHAPVLGAHTAEVLTELGYTEEDISRLSDTAVVMTK</sequence>
<dbReference type="InterPro" id="IPR003673">
    <property type="entry name" value="CoA-Trfase_fam_III"/>
</dbReference>
<dbReference type="Pfam" id="PF02515">
    <property type="entry name" value="CoA_transf_3"/>
    <property type="match status" value="1"/>
</dbReference>
<accession>A0A7I9WIZ6</accession>
<reference evidence="2 3" key="1">
    <citation type="journal article" date="2019" name="Emerg. Microbes Infect.">
        <title>Comprehensive subspecies identification of 175 nontuberculous mycobacteria species based on 7547 genomic profiles.</title>
        <authorList>
            <person name="Matsumoto Y."/>
            <person name="Kinjo T."/>
            <person name="Motooka D."/>
            <person name="Nabeya D."/>
            <person name="Jung N."/>
            <person name="Uechi K."/>
            <person name="Horii T."/>
            <person name="Iida T."/>
            <person name="Fujita J."/>
            <person name="Nakamura S."/>
        </authorList>
    </citation>
    <scope>NUCLEOTIDE SEQUENCE [LARGE SCALE GENOMIC DNA]</scope>
    <source>
        <strain evidence="2 3">JCM 13392</strain>
    </source>
</reference>
<dbReference type="Proteomes" id="UP000465241">
    <property type="component" value="Unassembled WGS sequence"/>
</dbReference>
<protein>
    <submittedName>
        <fullName evidence="2">CoA transferase</fullName>
    </submittedName>
</protein>
<evidence type="ECO:0000313" key="3">
    <source>
        <dbReference type="Proteomes" id="UP000465241"/>
    </source>
</evidence>
<dbReference type="SUPFAM" id="SSF89796">
    <property type="entry name" value="CoA-transferase family III (CaiB/BaiF)"/>
    <property type="match status" value="1"/>
</dbReference>
<dbReference type="PANTHER" id="PTHR48207">
    <property type="entry name" value="SUCCINATE--HYDROXYMETHYLGLUTARATE COA-TRANSFERASE"/>
    <property type="match status" value="1"/>
</dbReference>
<gene>
    <name evidence="2" type="ORF">MMUR_18370</name>
</gene>
<dbReference type="InterPro" id="IPR023606">
    <property type="entry name" value="CoA-Trfase_III_dom_1_sf"/>
</dbReference>
<dbReference type="GO" id="GO:0008410">
    <property type="term" value="F:CoA-transferase activity"/>
    <property type="evidence" value="ECO:0007669"/>
    <property type="project" value="TreeGrafter"/>
</dbReference>
<dbReference type="InterPro" id="IPR050483">
    <property type="entry name" value="CoA-transferase_III_domain"/>
</dbReference>
<keyword evidence="1 2" id="KW-0808">Transferase</keyword>
<comment type="caution">
    <text evidence="2">The sequence shown here is derived from an EMBL/GenBank/DDBJ whole genome shotgun (WGS) entry which is preliminary data.</text>
</comment>
<dbReference type="Gene3D" id="3.40.50.10540">
    <property type="entry name" value="Crotonobetainyl-coa:carnitine coa-transferase, domain 1"/>
    <property type="match status" value="1"/>
</dbReference>
<keyword evidence="3" id="KW-1185">Reference proteome</keyword>
<dbReference type="Gene3D" id="3.30.1540.10">
    <property type="entry name" value="formyl-coa transferase, domain 3"/>
    <property type="match status" value="1"/>
</dbReference>
<evidence type="ECO:0000256" key="1">
    <source>
        <dbReference type="ARBA" id="ARBA00022679"/>
    </source>
</evidence>
<organism evidence="2 3">
    <name type="scientific">Mycolicibacterium murale</name>
    <dbReference type="NCBI Taxonomy" id="182220"/>
    <lineage>
        <taxon>Bacteria</taxon>
        <taxon>Bacillati</taxon>
        <taxon>Actinomycetota</taxon>
        <taxon>Actinomycetes</taxon>
        <taxon>Mycobacteriales</taxon>
        <taxon>Mycobacteriaceae</taxon>
        <taxon>Mycolicibacterium</taxon>
    </lineage>
</organism>
<dbReference type="RefSeq" id="WP_246243763.1">
    <property type="nucleotide sequence ID" value="NZ_BAAAMC010000012.1"/>
</dbReference>
<evidence type="ECO:0000313" key="2">
    <source>
        <dbReference type="EMBL" id="GFG57701.1"/>
    </source>
</evidence>
<proteinExistence type="predicted"/>
<dbReference type="EMBL" id="BLKT01000003">
    <property type="protein sequence ID" value="GFG57701.1"/>
    <property type="molecule type" value="Genomic_DNA"/>
</dbReference>